<dbReference type="RefSeq" id="WP_335959898.1">
    <property type="nucleotide sequence ID" value="NZ_JAXBLX010000007.1"/>
</dbReference>
<sequence length="91" mass="10835">MINIKGDAIVFHMYCERADDEVIAEEISEKTPTFRNIKMRNIVCRRAKTAVLLKGLPEMPLKDLYLRKYQLFQNEVLLDRLSRCHFFKRTT</sequence>
<name>A0ABV6KNA6_9BACI</name>
<dbReference type="Proteomes" id="UP001589838">
    <property type="component" value="Unassembled WGS sequence"/>
</dbReference>
<dbReference type="Gene3D" id="2.160.20.10">
    <property type="entry name" value="Single-stranded right-handed beta-helix, Pectin lyase-like"/>
    <property type="match status" value="1"/>
</dbReference>
<evidence type="ECO:0000313" key="1">
    <source>
        <dbReference type="EMBL" id="MFC0473311.1"/>
    </source>
</evidence>
<reference evidence="1 2" key="1">
    <citation type="submission" date="2024-09" db="EMBL/GenBank/DDBJ databases">
        <authorList>
            <person name="Sun Q."/>
            <person name="Mori K."/>
        </authorList>
    </citation>
    <scope>NUCLEOTIDE SEQUENCE [LARGE SCALE GENOMIC DNA]</scope>
    <source>
        <strain evidence="1 2">NCAIM B.02610</strain>
    </source>
</reference>
<comment type="caution">
    <text evidence="1">The sequence shown here is derived from an EMBL/GenBank/DDBJ whole genome shotgun (WGS) entry which is preliminary data.</text>
</comment>
<gene>
    <name evidence="1" type="ORF">ACFFHM_23110</name>
</gene>
<keyword evidence="2" id="KW-1185">Reference proteome</keyword>
<protein>
    <submittedName>
        <fullName evidence="1">Uncharacterized protein</fullName>
    </submittedName>
</protein>
<organism evidence="1 2">
    <name type="scientific">Halalkalibacter kiskunsagensis</name>
    <dbReference type="NCBI Taxonomy" id="1548599"/>
    <lineage>
        <taxon>Bacteria</taxon>
        <taxon>Bacillati</taxon>
        <taxon>Bacillota</taxon>
        <taxon>Bacilli</taxon>
        <taxon>Bacillales</taxon>
        <taxon>Bacillaceae</taxon>
        <taxon>Halalkalibacter</taxon>
    </lineage>
</organism>
<accession>A0ABV6KNA6</accession>
<proteinExistence type="predicted"/>
<dbReference type="EMBL" id="JBHLUX010000093">
    <property type="protein sequence ID" value="MFC0473311.1"/>
    <property type="molecule type" value="Genomic_DNA"/>
</dbReference>
<evidence type="ECO:0000313" key="2">
    <source>
        <dbReference type="Proteomes" id="UP001589838"/>
    </source>
</evidence>
<dbReference type="InterPro" id="IPR012334">
    <property type="entry name" value="Pectin_lyas_fold"/>
</dbReference>